<keyword evidence="2" id="KW-1185">Reference proteome</keyword>
<dbReference type="Proteomes" id="UP000799440">
    <property type="component" value="Unassembled WGS sequence"/>
</dbReference>
<gene>
    <name evidence="1" type="ORF">M011DRAFT_510383</name>
</gene>
<dbReference type="OrthoDB" id="3812706at2759"/>
<sequence>MPATMTTHLSRLETLPLELQQQITSYLRRRDLFAFRNASHACERIADRQFAHLAIARLNSGVIVVFNTSTEVRLLLGLCQIPSILPLIKRIHVVSCRQFIRRPRGIRIEMLQFEMSATAKDLWTEVLKLLKRSAAFQTMVIGTEVKSNSINSSHVELGAKEIRAMWHGPTCGNGTQRGPDIEEGITFRHLYASVSGLLTAIAEAKLDLYTVIIKISPTQKLGIAAYYDYVEGPRWTGWEQVARQCISFVRVSNLDLSVGVTERKMDVGWMTECFGLATKARKLKVNGFAGSWHSMRHEGSRKTCEQCSGLFRALTPHR</sequence>
<evidence type="ECO:0008006" key="3">
    <source>
        <dbReference type="Google" id="ProtNLM"/>
    </source>
</evidence>
<evidence type="ECO:0000313" key="2">
    <source>
        <dbReference type="Proteomes" id="UP000799440"/>
    </source>
</evidence>
<evidence type="ECO:0000313" key="1">
    <source>
        <dbReference type="EMBL" id="KAF2743023.1"/>
    </source>
</evidence>
<protein>
    <recommendedName>
        <fullName evidence="3">F-box domain-containing protein</fullName>
    </recommendedName>
</protein>
<name>A0A6A6UZ49_9PLEO</name>
<accession>A0A6A6UZ49</accession>
<reference evidence="1" key="1">
    <citation type="journal article" date="2020" name="Stud. Mycol.">
        <title>101 Dothideomycetes genomes: a test case for predicting lifestyles and emergence of pathogens.</title>
        <authorList>
            <person name="Haridas S."/>
            <person name="Albert R."/>
            <person name="Binder M."/>
            <person name="Bloem J."/>
            <person name="Labutti K."/>
            <person name="Salamov A."/>
            <person name="Andreopoulos B."/>
            <person name="Baker S."/>
            <person name="Barry K."/>
            <person name="Bills G."/>
            <person name="Bluhm B."/>
            <person name="Cannon C."/>
            <person name="Castanera R."/>
            <person name="Culley D."/>
            <person name="Daum C."/>
            <person name="Ezra D."/>
            <person name="Gonzalez J."/>
            <person name="Henrissat B."/>
            <person name="Kuo A."/>
            <person name="Liang C."/>
            <person name="Lipzen A."/>
            <person name="Lutzoni F."/>
            <person name="Magnuson J."/>
            <person name="Mondo S."/>
            <person name="Nolan M."/>
            <person name="Ohm R."/>
            <person name="Pangilinan J."/>
            <person name="Park H.-J."/>
            <person name="Ramirez L."/>
            <person name="Alfaro M."/>
            <person name="Sun H."/>
            <person name="Tritt A."/>
            <person name="Yoshinaga Y."/>
            <person name="Zwiers L.-H."/>
            <person name="Turgeon B."/>
            <person name="Goodwin S."/>
            <person name="Spatafora J."/>
            <person name="Crous P."/>
            <person name="Grigoriev I."/>
        </authorList>
    </citation>
    <scope>NUCLEOTIDE SEQUENCE</scope>
    <source>
        <strain evidence="1">CBS 119925</strain>
    </source>
</reference>
<dbReference type="EMBL" id="MU006601">
    <property type="protein sequence ID" value="KAF2743023.1"/>
    <property type="molecule type" value="Genomic_DNA"/>
</dbReference>
<dbReference type="AlphaFoldDB" id="A0A6A6UZ49"/>
<organism evidence="1 2">
    <name type="scientific">Sporormia fimetaria CBS 119925</name>
    <dbReference type="NCBI Taxonomy" id="1340428"/>
    <lineage>
        <taxon>Eukaryota</taxon>
        <taxon>Fungi</taxon>
        <taxon>Dikarya</taxon>
        <taxon>Ascomycota</taxon>
        <taxon>Pezizomycotina</taxon>
        <taxon>Dothideomycetes</taxon>
        <taxon>Pleosporomycetidae</taxon>
        <taxon>Pleosporales</taxon>
        <taxon>Sporormiaceae</taxon>
        <taxon>Sporormia</taxon>
    </lineage>
</organism>
<proteinExistence type="predicted"/>